<accession>A0A2U1N7U0</accession>
<dbReference type="STRING" id="35608.A0A2U1N7U0"/>
<comment type="caution">
    <text evidence="2">The sequence shown here is derived from an EMBL/GenBank/DDBJ whole genome shotgun (WGS) entry which is preliminary data.</text>
</comment>
<keyword evidence="3" id="KW-1185">Reference proteome</keyword>
<dbReference type="EMBL" id="PKPP01003404">
    <property type="protein sequence ID" value="PWA69585.1"/>
    <property type="molecule type" value="Genomic_DNA"/>
</dbReference>
<sequence>MSTIDTGTNMIGCSSNTLQTGIPQQAITVSSLTPENSTALTTQIRTIVDTPTINPNYPSHPSQPIMCIINSGSNLSGGSSYMAHIENSLIPSKPITMPVRSGETSATPKLISDSVAQISQYTHAYQNQPLLQHAFTNKAVQQPPTYSSANQSNNTLSEQKNQPYRHNPKDQPSHCSRSIPNRQMVVHNSQASKQNSQQSSKQIPGQIQQGTGSRQQRNNDNSLSASVDIKTPNEFPTRDAWREYALRKVRKLKEEYFKELLDIHQSTIESRIKAHIENSLIPSKPITMPVSSGETSATPKLISDSVAQISQYTHAYQNQPLLQHAFTNKAVQQPPTYSSANQSNNTEQKNQPYQYNPKDQPSHCSRSIPNRQMVVHNSQASKQNSQQSSKQIPGQIQQGTGSRQRGNNDNSLSASVDIKTPNEFPTRDAWRDYALRKVHKLKEEYFKELLDIHQSTIESRIKVQLNDNKFQKQRQTPAISTSINASKRSQVPPKLSQSVGPSSRRPTQPETRNSSSLNDGSRQKRPMNPVLVGSSKTRNSSSPKSSQSVGPSSASPVETQKLKTPIQETPNSKDPILHLVDVVKSVSSKSMVSALKDISCVQKVMDIIPDCPPSDSASLLLQYENEPQRKIRRTLNVSLYHDKIFSDEWDIDFLETTMNMKPSVGNKGLILDEIRETNFELLETSLVVVLDTADDYVKILGSQGGTIVKCLYTNVCFPDLCGPQKMPDFVIELLVPVDYPNSSPKIFNAGRNVLSQPWKKLYEDILTRFDLSLPEIPGQISLGDMAREWDASARSVITKFVEGKGGNSFSSRYGSWESA</sequence>
<evidence type="ECO:0000256" key="1">
    <source>
        <dbReference type="SAM" id="MobiDB-lite"/>
    </source>
</evidence>
<dbReference type="GO" id="GO:0031490">
    <property type="term" value="F:chromatin DNA binding"/>
    <property type="evidence" value="ECO:0007669"/>
    <property type="project" value="InterPro"/>
</dbReference>
<dbReference type="PANTHER" id="PTHR33137">
    <property type="entry name" value="MEDIATOR OF RNA POLYMERASE II TRANSCRIPTION SUBUNIT 15A-RELATED"/>
    <property type="match status" value="1"/>
</dbReference>
<dbReference type="PANTHER" id="PTHR33137:SF44">
    <property type="entry name" value="MEDIATOR COMPLEX SUBUNIT 15 KIX DOMAIN-CONTAINING PROTEIN"/>
    <property type="match status" value="1"/>
</dbReference>
<feature type="compositionally biased region" description="Low complexity" evidence="1">
    <location>
        <begin position="377"/>
        <end position="391"/>
    </location>
</feature>
<dbReference type="OrthoDB" id="1896842at2759"/>
<feature type="compositionally biased region" description="Polar residues" evidence="1">
    <location>
        <begin position="141"/>
        <end position="164"/>
    </location>
</feature>
<dbReference type="AlphaFoldDB" id="A0A2U1N7U0"/>
<evidence type="ECO:0000313" key="2">
    <source>
        <dbReference type="EMBL" id="PWA69585.1"/>
    </source>
</evidence>
<dbReference type="GO" id="GO:0003713">
    <property type="term" value="F:transcription coactivator activity"/>
    <property type="evidence" value="ECO:0007669"/>
    <property type="project" value="InterPro"/>
</dbReference>
<feature type="compositionally biased region" description="Polar residues" evidence="1">
    <location>
        <begin position="332"/>
        <end position="370"/>
    </location>
</feature>
<protein>
    <submittedName>
        <fullName evidence="2">Uncharacterized protein</fullName>
    </submittedName>
</protein>
<reference evidence="2 3" key="1">
    <citation type="journal article" date="2018" name="Mol. Plant">
        <title>The genome of Artemisia annua provides insight into the evolution of Asteraceae family and artemisinin biosynthesis.</title>
        <authorList>
            <person name="Shen Q."/>
            <person name="Zhang L."/>
            <person name="Liao Z."/>
            <person name="Wang S."/>
            <person name="Yan T."/>
            <person name="Shi P."/>
            <person name="Liu M."/>
            <person name="Fu X."/>
            <person name="Pan Q."/>
            <person name="Wang Y."/>
            <person name="Lv Z."/>
            <person name="Lu X."/>
            <person name="Zhang F."/>
            <person name="Jiang W."/>
            <person name="Ma Y."/>
            <person name="Chen M."/>
            <person name="Hao X."/>
            <person name="Li L."/>
            <person name="Tang Y."/>
            <person name="Lv G."/>
            <person name="Zhou Y."/>
            <person name="Sun X."/>
            <person name="Brodelius P.E."/>
            <person name="Rose J.K.C."/>
            <person name="Tang K."/>
        </authorList>
    </citation>
    <scope>NUCLEOTIDE SEQUENCE [LARGE SCALE GENOMIC DNA]</scope>
    <source>
        <strain evidence="3">cv. Huhao1</strain>
        <tissue evidence="2">Leaf</tissue>
    </source>
</reference>
<organism evidence="2 3">
    <name type="scientific">Artemisia annua</name>
    <name type="common">Sweet wormwood</name>
    <dbReference type="NCBI Taxonomy" id="35608"/>
    <lineage>
        <taxon>Eukaryota</taxon>
        <taxon>Viridiplantae</taxon>
        <taxon>Streptophyta</taxon>
        <taxon>Embryophyta</taxon>
        <taxon>Tracheophyta</taxon>
        <taxon>Spermatophyta</taxon>
        <taxon>Magnoliopsida</taxon>
        <taxon>eudicotyledons</taxon>
        <taxon>Gunneridae</taxon>
        <taxon>Pentapetalae</taxon>
        <taxon>asterids</taxon>
        <taxon>campanulids</taxon>
        <taxon>Asterales</taxon>
        <taxon>Asteraceae</taxon>
        <taxon>Asteroideae</taxon>
        <taxon>Anthemideae</taxon>
        <taxon>Artemisiinae</taxon>
        <taxon>Artemisia</taxon>
    </lineage>
</organism>
<feature type="region of interest" description="Disordered" evidence="1">
    <location>
        <begin position="332"/>
        <end position="424"/>
    </location>
</feature>
<feature type="compositionally biased region" description="Low complexity" evidence="1">
    <location>
        <begin position="534"/>
        <end position="556"/>
    </location>
</feature>
<feature type="region of interest" description="Disordered" evidence="1">
    <location>
        <begin position="141"/>
        <end position="233"/>
    </location>
</feature>
<feature type="region of interest" description="Disordered" evidence="1">
    <location>
        <begin position="468"/>
        <end position="570"/>
    </location>
</feature>
<feature type="compositionally biased region" description="Low complexity" evidence="1">
    <location>
        <begin position="188"/>
        <end position="202"/>
    </location>
</feature>
<feature type="compositionally biased region" description="Polar residues" evidence="1">
    <location>
        <begin position="203"/>
        <end position="225"/>
    </location>
</feature>
<dbReference type="InterPro" id="IPR044661">
    <property type="entry name" value="MED15a/b/c-like"/>
</dbReference>
<name>A0A2U1N7U0_ARTAN</name>
<feature type="compositionally biased region" description="Polar residues" evidence="1">
    <location>
        <begin position="392"/>
        <end position="414"/>
    </location>
</feature>
<dbReference type="Proteomes" id="UP000245207">
    <property type="component" value="Unassembled WGS sequence"/>
</dbReference>
<evidence type="ECO:0000313" key="3">
    <source>
        <dbReference type="Proteomes" id="UP000245207"/>
    </source>
</evidence>
<proteinExistence type="predicted"/>
<feature type="compositionally biased region" description="Polar residues" evidence="1">
    <location>
        <begin position="468"/>
        <end position="520"/>
    </location>
</feature>
<gene>
    <name evidence="2" type="ORF">CTI12_AA217700</name>
</gene>